<feature type="compositionally biased region" description="Basic residues" evidence="1">
    <location>
        <begin position="237"/>
        <end position="248"/>
    </location>
</feature>
<feature type="region of interest" description="Disordered" evidence="1">
    <location>
        <begin position="69"/>
        <end position="279"/>
    </location>
</feature>
<dbReference type="EMBL" id="MU002145">
    <property type="protein sequence ID" value="KAF2789340.1"/>
    <property type="molecule type" value="Genomic_DNA"/>
</dbReference>
<organism evidence="2 3">
    <name type="scientific">Melanomma pulvis-pyrius CBS 109.77</name>
    <dbReference type="NCBI Taxonomy" id="1314802"/>
    <lineage>
        <taxon>Eukaryota</taxon>
        <taxon>Fungi</taxon>
        <taxon>Dikarya</taxon>
        <taxon>Ascomycota</taxon>
        <taxon>Pezizomycotina</taxon>
        <taxon>Dothideomycetes</taxon>
        <taxon>Pleosporomycetidae</taxon>
        <taxon>Pleosporales</taxon>
        <taxon>Melanommataceae</taxon>
        <taxon>Melanomma</taxon>
    </lineage>
</organism>
<dbReference type="GO" id="GO:0005634">
    <property type="term" value="C:nucleus"/>
    <property type="evidence" value="ECO:0007669"/>
    <property type="project" value="TreeGrafter"/>
</dbReference>
<feature type="region of interest" description="Disordered" evidence="1">
    <location>
        <begin position="41"/>
        <end position="60"/>
    </location>
</feature>
<feature type="compositionally biased region" description="Basic residues" evidence="1">
    <location>
        <begin position="116"/>
        <end position="134"/>
    </location>
</feature>
<name>A0A6A6WYN9_9PLEO</name>
<dbReference type="Proteomes" id="UP000799757">
    <property type="component" value="Unassembled WGS sequence"/>
</dbReference>
<evidence type="ECO:0000313" key="3">
    <source>
        <dbReference type="Proteomes" id="UP000799757"/>
    </source>
</evidence>
<dbReference type="PANTHER" id="PTHR15410:SF2">
    <property type="entry name" value="HIRA-INTERACTING PROTEIN 3"/>
    <property type="match status" value="1"/>
</dbReference>
<feature type="compositionally biased region" description="Basic and acidic residues" evidence="1">
    <location>
        <begin position="388"/>
        <end position="403"/>
    </location>
</feature>
<feature type="compositionally biased region" description="Acidic residues" evidence="1">
    <location>
        <begin position="459"/>
        <end position="469"/>
    </location>
</feature>
<gene>
    <name evidence="2" type="ORF">K505DRAFT_284577</name>
</gene>
<evidence type="ECO:0000256" key="1">
    <source>
        <dbReference type="SAM" id="MobiDB-lite"/>
    </source>
</evidence>
<dbReference type="PANTHER" id="PTHR15410">
    <property type="entry name" value="HIRA-INTERACTING PROTEIN 3"/>
    <property type="match status" value="1"/>
</dbReference>
<reference evidence="2" key="1">
    <citation type="journal article" date="2020" name="Stud. Mycol.">
        <title>101 Dothideomycetes genomes: a test case for predicting lifestyles and emergence of pathogens.</title>
        <authorList>
            <person name="Haridas S."/>
            <person name="Albert R."/>
            <person name="Binder M."/>
            <person name="Bloem J."/>
            <person name="Labutti K."/>
            <person name="Salamov A."/>
            <person name="Andreopoulos B."/>
            <person name="Baker S."/>
            <person name="Barry K."/>
            <person name="Bills G."/>
            <person name="Bluhm B."/>
            <person name="Cannon C."/>
            <person name="Castanera R."/>
            <person name="Culley D."/>
            <person name="Daum C."/>
            <person name="Ezra D."/>
            <person name="Gonzalez J."/>
            <person name="Henrissat B."/>
            <person name="Kuo A."/>
            <person name="Liang C."/>
            <person name="Lipzen A."/>
            <person name="Lutzoni F."/>
            <person name="Magnuson J."/>
            <person name="Mondo S."/>
            <person name="Nolan M."/>
            <person name="Ohm R."/>
            <person name="Pangilinan J."/>
            <person name="Park H.-J."/>
            <person name="Ramirez L."/>
            <person name="Alfaro M."/>
            <person name="Sun H."/>
            <person name="Tritt A."/>
            <person name="Yoshinaga Y."/>
            <person name="Zwiers L.-H."/>
            <person name="Turgeon B."/>
            <person name="Goodwin S."/>
            <person name="Spatafora J."/>
            <person name="Crous P."/>
            <person name="Grigoriev I."/>
        </authorList>
    </citation>
    <scope>NUCLEOTIDE SEQUENCE</scope>
    <source>
        <strain evidence="2">CBS 109.77</strain>
    </source>
</reference>
<feature type="compositionally biased region" description="Basic and acidic residues" evidence="1">
    <location>
        <begin position="269"/>
        <end position="279"/>
    </location>
</feature>
<dbReference type="AlphaFoldDB" id="A0A6A6WYN9"/>
<accession>A0A6A6WYN9</accession>
<keyword evidence="3" id="KW-1185">Reference proteome</keyword>
<dbReference type="OrthoDB" id="552755at2759"/>
<feature type="compositionally biased region" description="Basic and acidic residues" evidence="1">
    <location>
        <begin position="191"/>
        <end position="225"/>
    </location>
</feature>
<sequence length="469" mass="51878">MSDSDRPSDATISRTLRDVVVAIHKTGKVEDLTVKRVRAKAESELGLSAGFLKTSQEWKQKSHDAILEAVDKYCGDEPTSDAEPKPKPKSKPPPKKAVQSKPPPKKAKTTSDKISGVKRKPTTPAKKPQKRRKTTVSTDDESDAIMSDPSTKEDTPSDIESEPPKKLVRRGKKVVTEDSDEEDHAPSPSPNKEKKEDKAESVRAVLAKERETPSIVDAKGDRSDSEMSSLIDESPAKKKQQKKPLPKKGGKEPKTKASTAAKPKGKPSKPKDEDSPDQAEIKRLQSWLVKCGIRKVWVKELANCETAKEKVKHLKEMLKDAGMDGKYSNEKAATIKEQREFAKDLEAIQEGARAWGEPGAEDSGRPRRRLNRGTQKAVPRYEEEEEESGGKSNDDEVKTKVEAVPKFNTEDNDEHDKAKPEVKKDNGVEQAEDDDDSDEDVEFDAQDDDSDDEVKFSSEGDDSAGDDSE</sequence>
<protein>
    <submittedName>
        <fullName evidence="2">Uncharacterized protein</fullName>
    </submittedName>
</protein>
<evidence type="ECO:0000313" key="2">
    <source>
        <dbReference type="EMBL" id="KAF2789340.1"/>
    </source>
</evidence>
<proteinExistence type="predicted"/>
<feature type="region of interest" description="Disordered" evidence="1">
    <location>
        <begin position="344"/>
        <end position="469"/>
    </location>
</feature>
<feature type="compositionally biased region" description="Acidic residues" evidence="1">
    <location>
        <begin position="430"/>
        <end position="452"/>
    </location>
</feature>
<dbReference type="InterPro" id="IPR037647">
    <property type="entry name" value="HIRIP3"/>
</dbReference>
<feature type="compositionally biased region" description="Basic and acidic residues" evidence="1">
    <location>
        <begin position="414"/>
        <end position="427"/>
    </location>
</feature>